<dbReference type="OrthoDB" id="344897at2"/>
<dbReference type="EMBL" id="CP021780">
    <property type="protein sequence ID" value="ASA22307.1"/>
    <property type="molecule type" value="Genomic_DNA"/>
</dbReference>
<protein>
    <recommendedName>
        <fullName evidence="1">Major tropism determinant N-terminal domain-containing protein</fullName>
    </recommendedName>
</protein>
<dbReference type="InterPro" id="IPR041352">
    <property type="entry name" value="Mtd_N"/>
</dbReference>
<evidence type="ECO:0000259" key="1">
    <source>
        <dbReference type="Pfam" id="PF18454"/>
    </source>
</evidence>
<keyword evidence="3" id="KW-1185">Reference proteome</keyword>
<dbReference type="RefSeq" id="WP_087916306.1">
    <property type="nucleotide sequence ID" value="NZ_CP021780.1"/>
</dbReference>
<proteinExistence type="predicted"/>
<feature type="domain" description="Major tropism determinant N-terminal" evidence="1">
    <location>
        <begin position="8"/>
        <end position="43"/>
    </location>
</feature>
<dbReference type="Pfam" id="PF18454">
    <property type="entry name" value="Mtd_N"/>
    <property type="match status" value="1"/>
</dbReference>
<evidence type="ECO:0000313" key="3">
    <source>
        <dbReference type="Proteomes" id="UP000249890"/>
    </source>
</evidence>
<dbReference type="Proteomes" id="UP000249890">
    <property type="component" value="Chromosome"/>
</dbReference>
<evidence type="ECO:0000313" key="2">
    <source>
        <dbReference type="EMBL" id="ASA22307.1"/>
    </source>
</evidence>
<accession>A0A2Z2KA15</accession>
<sequence>MAVVPTTIKLKRGLAANAAAAVLEAGEPMVTLDTGKMWVGDGAGGKILINPDQAAAETAVKLETARTIALGGDATGSTTFDGSANRTITVVLANSGATAGQFTKLTIDAKGRVTSATNITAADIPTLTLSKISDAGTAASKDTGTAVGNIPILGAGGKLPDSVLPALAISDTFVVATQTAMLALTAEVGDIAIRTDLNKTYILRVAGAATLANWQEILAPTGAVSSVAGRTGAVTLTATDVGLASVGNYGVATQAEAEAGSSAVKYMTPQRTAQAIDAQMAVIDGGTF</sequence>
<reference evidence="2 3" key="1">
    <citation type="submission" date="2017-06" db="EMBL/GenBank/DDBJ databases">
        <title>Complete genome sequence of Paenibacillus donghaensis KCTC 13049T isolated from East Sea sediment, South Korea.</title>
        <authorList>
            <person name="Jung B.K."/>
            <person name="Hong S.-J."/>
            <person name="Shin J.-H."/>
        </authorList>
    </citation>
    <scope>NUCLEOTIDE SEQUENCE [LARGE SCALE GENOMIC DNA]</scope>
    <source>
        <strain evidence="2 3">KCTC 13049</strain>
    </source>
</reference>
<dbReference type="AlphaFoldDB" id="A0A2Z2KA15"/>
<gene>
    <name evidence="2" type="ORF">B9T62_16850</name>
</gene>
<dbReference type="Gene3D" id="2.10.10.30">
    <property type="match status" value="1"/>
</dbReference>
<dbReference type="KEGG" id="pdh:B9T62_16850"/>
<name>A0A2Z2KA15_9BACL</name>
<organism evidence="2 3">
    <name type="scientific">Paenibacillus donghaensis</name>
    <dbReference type="NCBI Taxonomy" id="414771"/>
    <lineage>
        <taxon>Bacteria</taxon>
        <taxon>Bacillati</taxon>
        <taxon>Bacillota</taxon>
        <taxon>Bacilli</taxon>
        <taxon>Bacillales</taxon>
        <taxon>Paenibacillaceae</taxon>
        <taxon>Paenibacillus</taxon>
    </lineage>
</organism>